<feature type="compositionally biased region" description="Basic and acidic residues" evidence="1">
    <location>
        <begin position="43"/>
        <end position="54"/>
    </location>
</feature>
<proteinExistence type="predicted"/>
<accession>A0A6S6XPB6</accession>
<evidence type="ECO:0000256" key="1">
    <source>
        <dbReference type="SAM" id="MobiDB-lite"/>
    </source>
</evidence>
<reference evidence="2 3" key="1">
    <citation type="submission" date="2020-03" db="EMBL/GenBank/DDBJ databases">
        <authorList>
            <consortium name="Genoscope - CEA"/>
            <person name="William W."/>
        </authorList>
    </citation>
    <scope>NUCLEOTIDE SEQUENCE [LARGE SCALE GENOMIC DNA]</scope>
    <source>
        <strain evidence="3">DSM 16959</strain>
    </source>
</reference>
<feature type="region of interest" description="Disordered" evidence="1">
    <location>
        <begin position="25"/>
        <end position="70"/>
    </location>
</feature>
<dbReference type="KEGG" id="doe:DENOEST_0541"/>
<dbReference type="AlphaFoldDB" id="A0A6S6XPB6"/>
<dbReference type="Proteomes" id="UP000515733">
    <property type="component" value="Chromosome"/>
</dbReference>
<keyword evidence="3" id="KW-1185">Reference proteome</keyword>
<gene>
    <name evidence="2" type="ORF">DENOEST_0541</name>
</gene>
<name>A0A6S6XPB6_9PROT</name>
<evidence type="ECO:0000313" key="3">
    <source>
        <dbReference type="Proteomes" id="UP000515733"/>
    </source>
</evidence>
<sequence length="160" mass="18023">MAHCTILRVDIPSFILACRSGSGSYGKSSNHQRDHSGGQYAFHDPKMKQSERKAPNIKPHSRPALSATRKTQAMSYTAKYGNMALFLHRSAVIAKRKNYAVDDFHVPRERMGQPHDPVRSRVRINGEFRHLGRSAASEGRPHQARDSVSQLLFCLSRRQG</sequence>
<organism evidence="2 3">
    <name type="scientific">Denitratisoma oestradiolicum</name>
    <dbReference type="NCBI Taxonomy" id="311182"/>
    <lineage>
        <taxon>Bacteria</taxon>
        <taxon>Pseudomonadati</taxon>
        <taxon>Pseudomonadota</taxon>
        <taxon>Betaproteobacteria</taxon>
        <taxon>Nitrosomonadales</taxon>
        <taxon>Sterolibacteriaceae</taxon>
        <taxon>Denitratisoma</taxon>
    </lineage>
</organism>
<evidence type="ECO:0000313" key="2">
    <source>
        <dbReference type="EMBL" id="CAB1367706.1"/>
    </source>
</evidence>
<protein>
    <submittedName>
        <fullName evidence="2">Uncharacterized protein</fullName>
    </submittedName>
</protein>
<dbReference type="EMBL" id="LR778301">
    <property type="protein sequence ID" value="CAB1367706.1"/>
    <property type="molecule type" value="Genomic_DNA"/>
</dbReference>